<dbReference type="AlphaFoldDB" id="A0A0F9GWL4"/>
<dbReference type="InterPro" id="IPR011604">
    <property type="entry name" value="PDDEXK-like_dom_sf"/>
</dbReference>
<proteinExistence type="predicted"/>
<organism evidence="2">
    <name type="scientific">marine sediment metagenome</name>
    <dbReference type="NCBI Taxonomy" id="412755"/>
    <lineage>
        <taxon>unclassified sequences</taxon>
        <taxon>metagenomes</taxon>
        <taxon>ecological metagenomes</taxon>
    </lineage>
</organism>
<dbReference type="EMBL" id="LAZR01026830">
    <property type="protein sequence ID" value="KKL67522.1"/>
    <property type="molecule type" value="Genomic_DNA"/>
</dbReference>
<comment type="caution">
    <text evidence="2">The sequence shown here is derived from an EMBL/GenBank/DDBJ whole genome shotgun (WGS) entry which is preliminary data.</text>
</comment>
<accession>A0A0F9GWL4</accession>
<feature type="domain" description="PD-(D/E)XK endonuclease-like" evidence="1">
    <location>
        <begin position="23"/>
        <end position="302"/>
    </location>
</feature>
<dbReference type="InterPro" id="IPR038726">
    <property type="entry name" value="PDDEXK_AddAB-type"/>
</dbReference>
<name>A0A0F9GWL4_9ZZZZ</name>
<sequence length="317" mass="36742">MKLPTEWYDNSRIVDFRSKGDRYFFFRYIRHWIPKDSGIAADWGTAFHSAGEAFWQMSGKSVDEIMRNSDELCADALRRFISVWDKLQPETPFAYVLENDELDQKLWDKSPRLAIAMLPEKLKARAPLISSSELLGIEKPFVVPLWPEDHELHHIGLVGLIDRFIRIESGELAVLDVKTTGNFNYSVKDGIRGQYFRALEVGTQMKTYVYATQLIYDETIKRAYIDASLRHRNKSEARAHIHKLYPIRYNPRHIEQWLIDARQQVLRIRGERLKMEAGEPAYPSACGEGCMQYGSCPYYDLCLSSAPLNKLKILPHP</sequence>
<dbReference type="Pfam" id="PF12705">
    <property type="entry name" value="PDDEXK_1"/>
    <property type="match status" value="1"/>
</dbReference>
<evidence type="ECO:0000313" key="2">
    <source>
        <dbReference type="EMBL" id="KKL67522.1"/>
    </source>
</evidence>
<evidence type="ECO:0000259" key="1">
    <source>
        <dbReference type="Pfam" id="PF12705"/>
    </source>
</evidence>
<protein>
    <recommendedName>
        <fullName evidence="1">PD-(D/E)XK endonuclease-like domain-containing protein</fullName>
    </recommendedName>
</protein>
<dbReference type="Gene3D" id="3.90.320.10">
    <property type="match status" value="1"/>
</dbReference>
<reference evidence="2" key="1">
    <citation type="journal article" date="2015" name="Nature">
        <title>Complex archaea that bridge the gap between prokaryotes and eukaryotes.</title>
        <authorList>
            <person name="Spang A."/>
            <person name="Saw J.H."/>
            <person name="Jorgensen S.L."/>
            <person name="Zaremba-Niedzwiedzka K."/>
            <person name="Martijn J."/>
            <person name="Lind A.E."/>
            <person name="van Eijk R."/>
            <person name="Schleper C."/>
            <person name="Guy L."/>
            <person name="Ettema T.J."/>
        </authorList>
    </citation>
    <scope>NUCLEOTIDE SEQUENCE</scope>
</reference>
<gene>
    <name evidence="2" type="ORF">LCGC14_2134130</name>
</gene>